<keyword evidence="1" id="KW-1133">Transmembrane helix</keyword>
<feature type="transmembrane region" description="Helical" evidence="1">
    <location>
        <begin position="7"/>
        <end position="26"/>
    </location>
</feature>
<protein>
    <submittedName>
        <fullName evidence="2">Uncharacterized protein</fullName>
    </submittedName>
</protein>
<evidence type="ECO:0000313" key="2">
    <source>
        <dbReference type="EMBL" id="KPI90473.1"/>
    </source>
</evidence>
<gene>
    <name evidence="2" type="ORF">ABL78_0403</name>
</gene>
<dbReference type="AlphaFoldDB" id="A0A0N1IAA9"/>
<dbReference type="EMBL" id="LJSK01000005">
    <property type="protein sequence ID" value="KPI90473.1"/>
    <property type="molecule type" value="Genomic_DNA"/>
</dbReference>
<keyword evidence="3" id="KW-1185">Reference proteome</keyword>
<dbReference type="OMA" id="CWDGAED"/>
<name>A0A0N1IAA9_LEPSE</name>
<dbReference type="VEuPathDB" id="TriTrypDB:Lsey_0005_0360"/>
<accession>A0A0N1IAA9</accession>
<organism evidence="2 3">
    <name type="scientific">Leptomonas seymouri</name>
    <dbReference type="NCBI Taxonomy" id="5684"/>
    <lineage>
        <taxon>Eukaryota</taxon>
        <taxon>Discoba</taxon>
        <taxon>Euglenozoa</taxon>
        <taxon>Kinetoplastea</taxon>
        <taxon>Metakinetoplastina</taxon>
        <taxon>Trypanosomatida</taxon>
        <taxon>Trypanosomatidae</taxon>
        <taxon>Leishmaniinae</taxon>
        <taxon>Leptomonas</taxon>
    </lineage>
</organism>
<dbReference type="Proteomes" id="UP000038009">
    <property type="component" value="Unassembled WGS sequence"/>
</dbReference>
<keyword evidence="1" id="KW-0812">Transmembrane</keyword>
<feature type="transmembrane region" description="Helical" evidence="1">
    <location>
        <begin position="32"/>
        <end position="53"/>
    </location>
</feature>
<reference evidence="2 3" key="1">
    <citation type="journal article" date="2015" name="PLoS Pathog.">
        <title>Leptomonas seymouri: Adaptations to the Dixenous Life Cycle Analyzed by Genome Sequencing, Transcriptome Profiling and Co-infection with Leishmania donovani.</title>
        <authorList>
            <person name="Kraeva N."/>
            <person name="Butenko A."/>
            <person name="Hlavacova J."/>
            <person name="Kostygov A."/>
            <person name="Myskova J."/>
            <person name="Grybchuk D."/>
            <person name="Lestinova T."/>
            <person name="Votypka J."/>
            <person name="Volf P."/>
            <person name="Opperdoes F."/>
            <person name="Flegontov P."/>
            <person name="Lukes J."/>
            <person name="Yurchenko V."/>
        </authorList>
    </citation>
    <scope>NUCLEOTIDE SEQUENCE [LARGE SCALE GENOMIC DNA]</scope>
    <source>
        <strain evidence="2 3">ATCC 30220</strain>
    </source>
</reference>
<keyword evidence="1" id="KW-0472">Membrane</keyword>
<proteinExistence type="predicted"/>
<comment type="caution">
    <text evidence="2">The sequence shown here is derived from an EMBL/GenBank/DDBJ whole genome shotgun (WGS) entry which is preliminary data.</text>
</comment>
<evidence type="ECO:0000256" key="1">
    <source>
        <dbReference type="SAM" id="Phobius"/>
    </source>
</evidence>
<dbReference type="OrthoDB" id="271580at2759"/>
<sequence length="157" mass="17054">MADIKTILQWFTIFSVALAQLSYLPFLKDLVVYVWMSGVLLFAFMLVLVYIVADKEMYLYLTKATRSSLPDGAVARGNPVAVPLSFEAFVSASVTMSVVGVLAVLLCASYIIQLACDGMQACVSPMVALTLNTVKPKCWDGAEDFRGKIAPSVESEP</sequence>
<evidence type="ECO:0000313" key="3">
    <source>
        <dbReference type="Proteomes" id="UP000038009"/>
    </source>
</evidence>
<feature type="transmembrane region" description="Helical" evidence="1">
    <location>
        <begin position="88"/>
        <end position="112"/>
    </location>
</feature>